<keyword evidence="2 5" id="KW-0812">Transmembrane</keyword>
<evidence type="ECO:0000256" key="3">
    <source>
        <dbReference type="ARBA" id="ARBA00022989"/>
    </source>
</evidence>
<comment type="subcellular location">
    <subcellularLocation>
        <location evidence="1">Cell membrane</location>
        <topology evidence="1">Multi-pass membrane protein</topology>
    </subcellularLocation>
</comment>
<dbReference type="GO" id="GO:0005524">
    <property type="term" value="F:ATP binding"/>
    <property type="evidence" value="ECO:0007669"/>
    <property type="project" value="InterPro"/>
</dbReference>
<dbReference type="RefSeq" id="WP_028078823.1">
    <property type="nucleotide sequence ID" value="NZ_AP028934.1"/>
</dbReference>
<organism evidence="6 7">
    <name type="scientific">Solobacterium moorei</name>
    <dbReference type="NCBI Taxonomy" id="102148"/>
    <lineage>
        <taxon>Bacteria</taxon>
        <taxon>Bacillati</taxon>
        <taxon>Bacillota</taxon>
        <taxon>Erysipelotrichia</taxon>
        <taxon>Erysipelotrichales</taxon>
        <taxon>Erysipelotrichaceae</taxon>
        <taxon>Solobacterium</taxon>
    </lineage>
</organism>
<reference evidence="6 7" key="1">
    <citation type="submission" date="2018-08" db="EMBL/GenBank/DDBJ databases">
        <title>A genome reference for cultivated species of the human gut microbiota.</title>
        <authorList>
            <person name="Zou Y."/>
            <person name="Xue W."/>
            <person name="Luo G."/>
        </authorList>
    </citation>
    <scope>NUCLEOTIDE SEQUENCE [LARGE SCALE GENOMIC DNA]</scope>
    <source>
        <strain evidence="6 7">AF18-46</strain>
    </source>
</reference>
<name>A0A412PHB6_9FIRM</name>
<evidence type="ECO:0000313" key="6">
    <source>
        <dbReference type="EMBL" id="RGT57542.1"/>
    </source>
</evidence>
<evidence type="ECO:0000313" key="7">
    <source>
        <dbReference type="Proteomes" id="UP000284731"/>
    </source>
</evidence>
<dbReference type="GO" id="GO:0005886">
    <property type="term" value="C:plasma membrane"/>
    <property type="evidence" value="ECO:0007669"/>
    <property type="project" value="UniProtKB-SubCell"/>
</dbReference>
<dbReference type="SUPFAM" id="SSF90123">
    <property type="entry name" value="ABC transporter transmembrane region"/>
    <property type="match status" value="1"/>
</dbReference>
<dbReference type="GeneID" id="89618791"/>
<sequence length="95" mass="11186">MNRTQLQTAVSTIVLLVIVMLIFRYLWWLILLLLLPIVGFVIYGLIQTKKFNKQMENATVEELDIDRTFYQSYSSPKKNQSDIIDVEYEEHTDGE</sequence>
<gene>
    <name evidence="6" type="ORF">DWX20_00385</name>
</gene>
<evidence type="ECO:0000256" key="4">
    <source>
        <dbReference type="ARBA" id="ARBA00023136"/>
    </source>
</evidence>
<comment type="caution">
    <text evidence="6">The sequence shown here is derived from an EMBL/GenBank/DDBJ whole genome shotgun (WGS) entry which is preliminary data.</text>
</comment>
<feature type="transmembrane region" description="Helical" evidence="5">
    <location>
        <begin position="25"/>
        <end position="46"/>
    </location>
</feature>
<dbReference type="Gene3D" id="1.20.1560.10">
    <property type="entry name" value="ABC transporter type 1, transmembrane domain"/>
    <property type="match status" value="1"/>
</dbReference>
<evidence type="ECO:0000256" key="1">
    <source>
        <dbReference type="ARBA" id="ARBA00004651"/>
    </source>
</evidence>
<dbReference type="EMBL" id="QRWX01000001">
    <property type="protein sequence ID" value="RGT57542.1"/>
    <property type="molecule type" value="Genomic_DNA"/>
</dbReference>
<dbReference type="AlphaFoldDB" id="A0A412PHB6"/>
<keyword evidence="4 5" id="KW-0472">Membrane</keyword>
<keyword evidence="3 5" id="KW-1133">Transmembrane helix</keyword>
<dbReference type="Proteomes" id="UP000284731">
    <property type="component" value="Unassembled WGS sequence"/>
</dbReference>
<accession>A0A412PHB6</accession>
<dbReference type="InterPro" id="IPR036640">
    <property type="entry name" value="ABC1_TM_sf"/>
</dbReference>
<proteinExistence type="predicted"/>
<evidence type="ECO:0000256" key="5">
    <source>
        <dbReference type="SAM" id="Phobius"/>
    </source>
</evidence>
<evidence type="ECO:0000256" key="2">
    <source>
        <dbReference type="ARBA" id="ARBA00022692"/>
    </source>
</evidence>
<protein>
    <submittedName>
        <fullName evidence="6">Uncharacterized protein</fullName>
    </submittedName>
</protein>